<dbReference type="STRING" id="29524.SAMN02745171_01314"/>
<dbReference type="InterPro" id="IPR024623">
    <property type="entry name" value="YtxH"/>
</dbReference>
<evidence type="ECO:0000313" key="2">
    <source>
        <dbReference type="Proteomes" id="UP000190121"/>
    </source>
</evidence>
<sequence>MKGGFKFGLGVALGAAIGAAIAYFADKEKRDSFVDSVSSAADKARDSIVEGYYDAKEKYYKYRDKLKKESSQILKDVNERVNEGIENFD</sequence>
<name>A0A1T4P1Z5_9PORP</name>
<accession>A0A1T4P1Z5</accession>
<dbReference type="OrthoDB" id="1014184at2"/>
<protein>
    <submittedName>
        <fullName evidence="1">YtxH-like protein</fullName>
    </submittedName>
</protein>
<gene>
    <name evidence="1" type="ORF">SAMN02745171_01314</name>
</gene>
<evidence type="ECO:0000313" key="1">
    <source>
        <dbReference type="EMBL" id="SJZ85479.1"/>
    </source>
</evidence>
<keyword evidence="2" id="KW-1185">Reference proteome</keyword>
<dbReference type="AlphaFoldDB" id="A0A1T4P1Z5"/>
<reference evidence="2" key="1">
    <citation type="submission" date="2017-02" db="EMBL/GenBank/DDBJ databases">
        <authorList>
            <person name="Varghese N."/>
            <person name="Submissions S."/>
        </authorList>
    </citation>
    <scope>NUCLEOTIDE SEQUENCE [LARGE SCALE GENOMIC DNA]</scope>
    <source>
        <strain evidence="2">ATCC 51356</strain>
    </source>
</reference>
<dbReference type="Pfam" id="PF12732">
    <property type="entry name" value="YtxH"/>
    <property type="match status" value="1"/>
</dbReference>
<dbReference type="RefSeq" id="WP_078737214.1">
    <property type="nucleotide sequence ID" value="NZ_FUXE01000013.1"/>
</dbReference>
<organism evidence="1 2">
    <name type="scientific">Porphyromonas circumdentaria</name>
    <dbReference type="NCBI Taxonomy" id="29524"/>
    <lineage>
        <taxon>Bacteria</taxon>
        <taxon>Pseudomonadati</taxon>
        <taxon>Bacteroidota</taxon>
        <taxon>Bacteroidia</taxon>
        <taxon>Bacteroidales</taxon>
        <taxon>Porphyromonadaceae</taxon>
        <taxon>Porphyromonas</taxon>
    </lineage>
</organism>
<dbReference type="EMBL" id="FUXE01000013">
    <property type="protein sequence ID" value="SJZ85479.1"/>
    <property type="molecule type" value="Genomic_DNA"/>
</dbReference>
<proteinExistence type="predicted"/>
<dbReference type="Proteomes" id="UP000190121">
    <property type="component" value="Unassembled WGS sequence"/>
</dbReference>